<gene>
    <name evidence="2" type="ORF">PHYSODRAFT_293544</name>
</gene>
<name>G4YK81_PHYSP</name>
<reference evidence="2 3" key="1">
    <citation type="journal article" date="2006" name="Science">
        <title>Phytophthora genome sequences uncover evolutionary origins and mechanisms of pathogenesis.</title>
        <authorList>
            <person name="Tyler B.M."/>
            <person name="Tripathy S."/>
            <person name="Zhang X."/>
            <person name="Dehal P."/>
            <person name="Jiang R.H."/>
            <person name="Aerts A."/>
            <person name="Arredondo F.D."/>
            <person name="Baxter L."/>
            <person name="Bensasson D."/>
            <person name="Beynon J.L."/>
            <person name="Chapman J."/>
            <person name="Damasceno C.M."/>
            <person name="Dorrance A.E."/>
            <person name="Dou D."/>
            <person name="Dickerman A.W."/>
            <person name="Dubchak I.L."/>
            <person name="Garbelotto M."/>
            <person name="Gijzen M."/>
            <person name="Gordon S.G."/>
            <person name="Govers F."/>
            <person name="Grunwald N.J."/>
            <person name="Huang W."/>
            <person name="Ivors K.L."/>
            <person name="Jones R.W."/>
            <person name="Kamoun S."/>
            <person name="Krampis K."/>
            <person name="Lamour K.H."/>
            <person name="Lee M.K."/>
            <person name="McDonald W.H."/>
            <person name="Medina M."/>
            <person name="Meijer H.J."/>
            <person name="Nordberg E.K."/>
            <person name="Maclean D.J."/>
            <person name="Ospina-Giraldo M.D."/>
            <person name="Morris P.F."/>
            <person name="Phuntumart V."/>
            <person name="Putnam N.H."/>
            <person name="Rash S."/>
            <person name="Rose J.K."/>
            <person name="Sakihama Y."/>
            <person name="Salamov A.A."/>
            <person name="Savidor A."/>
            <person name="Scheuring C.F."/>
            <person name="Smith B.M."/>
            <person name="Sobral B.W."/>
            <person name="Terry A."/>
            <person name="Torto-Alalibo T.A."/>
            <person name="Win J."/>
            <person name="Xu Z."/>
            <person name="Zhang H."/>
            <person name="Grigoriev I.V."/>
            <person name="Rokhsar D.S."/>
            <person name="Boore J.L."/>
        </authorList>
    </citation>
    <scope>NUCLEOTIDE SEQUENCE [LARGE SCALE GENOMIC DNA]</scope>
    <source>
        <strain evidence="2 3">P6497</strain>
    </source>
</reference>
<feature type="chain" id="PRO_5003471242" description="F-box domain-containing protein" evidence="1">
    <location>
        <begin position="24"/>
        <end position="144"/>
    </location>
</feature>
<dbReference type="OMA" id="SWRCRDS"/>
<evidence type="ECO:0000313" key="2">
    <source>
        <dbReference type="EMBL" id="EGZ27843.1"/>
    </source>
</evidence>
<dbReference type="AlphaFoldDB" id="G4YK81"/>
<dbReference type="GeneID" id="20640998"/>
<dbReference type="InParanoid" id="G4YK81"/>
<evidence type="ECO:0000313" key="3">
    <source>
        <dbReference type="Proteomes" id="UP000002640"/>
    </source>
</evidence>
<evidence type="ECO:0000256" key="1">
    <source>
        <dbReference type="SAM" id="SignalP"/>
    </source>
</evidence>
<sequence length="144" mass="16245">MAPALMASLPLSVFSLVMEFAVSDYDQSLLPSARSPPGECLEEVALVSKSWLHLVQQLTTQYKQETIEIRLKQGTKKEVTAIQQQVAAGGGAVCDLRVVIGREEEHGYGTPKFTLLTTKTPRRRKWTWTGTRFSWRCRDSDDWT</sequence>
<organism evidence="2 3">
    <name type="scientific">Phytophthora sojae (strain P6497)</name>
    <name type="common">Soybean stem and root rot agent</name>
    <name type="synonym">Phytophthora megasperma f. sp. glycines</name>
    <dbReference type="NCBI Taxonomy" id="1094619"/>
    <lineage>
        <taxon>Eukaryota</taxon>
        <taxon>Sar</taxon>
        <taxon>Stramenopiles</taxon>
        <taxon>Oomycota</taxon>
        <taxon>Peronosporomycetes</taxon>
        <taxon>Peronosporales</taxon>
        <taxon>Peronosporaceae</taxon>
        <taxon>Phytophthora</taxon>
    </lineage>
</organism>
<feature type="signal peptide" evidence="1">
    <location>
        <begin position="1"/>
        <end position="23"/>
    </location>
</feature>
<proteinExistence type="predicted"/>
<dbReference type="Proteomes" id="UP000002640">
    <property type="component" value="Unassembled WGS sequence"/>
</dbReference>
<keyword evidence="3" id="KW-1185">Reference proteome</keyword>
<keyword evidence="1" id="KW-0732">Signal</keyword>
<accession>G4YK81</accession>
<evidence type="ECO:0008006" key="4">
    <source>
        <dbReference type="Google" id="ProtNLM"/>
    </source>
</evidence>
<protein>
    <recommendedName>
        <fullName evidence="4">F-box domain-containing protein</fullName>
    </recommendedName>
</protein>
<dbReference type="EMBL" id="JH159151">
    <property type="protein sequence ID" value="EGZ27843.1"/>
    <property type="molecule type" value="Genomic_DNA"/>
</dbReference>
<dbReference type="RefSeq" id="XP_009515118.1">
    <property type="nucleotide sequence ID" value="XM_009516823.1"/>
</dbReference>
<dbReference type="KEGG" id="psoj:PHYSODRAFT_293544"/>